<protein>
    <submittedName>
        <fullName evidence="5">Transcriptional regulator, HxlR family</fullName>
    </submittedName>
</protein>
<evidence type="ECO:0000256" key="1">
    <source>
        <dbReference type="ARBA" id="ARBA00023015"/>
    </source>
</evidence>
<evidence type="ECO:0000256" key="2">
    <source>
        <dbReference type="ARBA" id="ARBA00023125"/>
    </source>
</evidence>
<sequence>MPDFKNDQYGTCTLTVERACPIELAMHVVGSKWKGIILYLLSHSPMYYNAMRREIPGITQRILTLQLRNLEVDGIIERKETNDNPKKVLYYLTALGEDFVPVLKSIKSWGNAYMSKQ</sequence>
<keyword evidence="6" id="KW-1185">Reference proteome</keyword>
<evidence type="ECO:0000259" key="4">
    <source>
        <dbReference type="PROSITE" id="PS51118"/>
    </source>
</evidence>
<dbReference type="AlphaFoldDB" id="A0A1I4K1G5"/>
<proteinExistence type="predicted"/>
<dbReference type="STRING" id="334253.SAMN04487943_103301"/>
<name>A0A1I4K1G5_9BACI</name>
<dbReference type="OrthoDB" id="9791143at2"/>
<keyword evidence="2" id="KW-0238">DNA-binding</keyword>
<dbReference type="InterPro" id="IPR036388">
    <property type="entry name" value="WH-like_DNA-bd_sf"/>
</dbReference>
<gene>
    <name evidence="5" type="ORF">SAMN04487943_103301</name>
</gene>
<evidence type="ECO:0000313" key="6">
    <source>
        <dbReference type="Proteomes" id="UP000198565"/>
    </source>
</evidence>
<dbReference type="InterPro" id="IPR036390">
    <property type="entry name" value="WH_DNA-bd_sf"/>
</dbReference>
<dbReference type="EMBL" id="FOTR01000003">
    <property type="protein sequence ID" value="SFL72652.1"/>
    <property type="molecule type" value="Genomic_DNA"/>
</dbReference>
<accession>A0A1I4K1G5</accession>
<dbReference type="Pfam" id="PF01638">
    <property type="entry name" value="HxlR"/>
    <property type="match status" value="1"/>
</dbReference>
<dbReference type="RefSeq" id="WP_091482943.1">
    <property type="nucleotide sequence ID" value="NZ_FOTR01000003.1"/>
</dbReference>
<evidence type="ECO:0000256" key="3">
    <source>
        <dbReference type="ARBA" id="ARBA00023163"/>
    </source>
</evidence>
<keyword evidence="3" id="KW-0804">Transcription</keyword>
<dbReference type="PROSITE" id="PS51118">
    <property type="entry name" value="HTH_HXLR"/>
    <property type="match status" value="1"/>
</dbReference>
<dbReference type="InterPro" id="IPR002577">
    <property type="entry name" value="HTH_HxlR"/>
</dbReference>
<evidence type="ECO:0000313" key="5">
    <source>
        <dbReference type="EMBL" id="SFL72652.1"/>
    </source>
</evidence>
<dbReference type="Gene3D" id="1.10.10.10">
    <property type="entry name" value="Winged helix-like DNA-binding domain superfamily/Winged helix DNA-binding domain"/>
    <property type="match status" value="1"/>
</dbReference>
<dbReference type="GO" id="GO:0003677">
    <property type="term" value="F:DNA binding"/>
    <property type="evidence" value="ECO:0007669"/>
    <property type="project" value="UniProtKB-KW"/>
</dbReference>
<dbReference type="Proteomes" id="UP000198565">
    <property type="component" value="Unassembled WGS sequence"/>
</dbReference>
<organism evidence="5 6">
    <name type="scientific">Gracilibacillus orientalis</name>
    <dbReference type="NCBI Taxonomy" id="334253"/>
    <lineage>
        <taxon>Bacteria</taxon>
        <taxon>Bacillati</taxon>
        <taxon>Bacillota</taxon>
        <taxon>Bacilli</taxon>
        <taxon>Bacillales</taxon>
        <taxon>Bacillaceae</taxon>
        <taxon>Gracilibacillus</taxon>
    </lineage>
</organism>
<dbReference type="PANTHER" id="PTHR33204">
    <property type="entry name" value="TRANSCRIPTIONAL REGULATOR, MARR FAMILY"/>
    <property type="match status" value="1"/>
</dbReference>
<dbReference type="SUPFAM" id="SSF46785">
    <property type="entry name" value="Winged helix' DNA-binding domain"/>
    <property type="match status" value="1"/>
</dbReference>
<dbReference type="PANTHER" id="PTHR33204:SF29">
    <property type="entry name" value="TRANSCRIPTIONAL REGULATOR"/>
    <property type="match status" value="1"/>
</dbReference>
<feature type="domain" description="HTH hxlR-type" evidence="4">
    <location>
        <begin position="20"/>
        <end position="117"/>
    </location>
</feature>
<reference evidence="6" key="1">
    <citation type="submission" date="2016-10" db="EMBL/GenBank/DDBJ databases">
        <authorList>
            <person name="Varghese N."/>
            <person name="Submissions S."/>
        </authorList>
    </citation>
    <scope>NUCLEOTIDE SEQUENCE [LARGE SCALE GENOMIC DNA]</scope>
    <source>
        <strain evidence="6">CGMCC 1.4250</strain>
    </source>
</reference>
<keyword evidence="1" id="KW-0805">Transcription regulation</keyword>